<evidence type="ECO:0000259" key="1">
    <source>
        <dbReference type="Pfam" id="PF20613"/>
    </source>
</evidence>
<evidence type="ECO:0000313" key="2">
    <source>
        <dbReference type="EMBL" id="EUJ56611.1"/>
    </source>
</evidence>
<dbReference type="EMBL" id="AODM01000030">
    <property type="protein sequence ID" value="EUJ56611.1"/>
    <property type="molecule type" value="Genomic_DNA"/>
</dbReference>
<name>W7DT35_9LIST</name>
<dbReference type="PATRIC" id="fig|1265822.4.peg.1790"/>
<gene>
    <name evidence="2" type="ORF">MCOL2_08796</name>
</gene>
<dbReference type="AlphaFoldDB" id="W7DT35"/>
<protein>
    <recommendedName>
        <fullName evidence="1">HipA-like kinase domain-containing protein</fullName>
    </recommendedName>
</protein>
<dbReference type="Pfam" id="PF20613">
    <property type="entry name" value="HipA_2"/>
    <property type="match status" value="1"/>
</dbReference>
<proteinExistence type="predicted"/>
<dbReference type="Proteomes" id="UP000019241">
    <property type="component" value="Unassembled WGS sequence"/>
</dbReference>
<comment type="caution">
    <text evidence="2">The sequence shown here is derived from an EMBL/GenBank/DDBJ whole genome shotgun (WGS) entry which is preliminary data.</text>
</comment>
<dbReference type="InterPro" id="IPR046748">
    <property type="entry name" value="HipA_2"/>
</dbReference>
<dbReference type="RefSeq" id="WP_052006769.1">
    <property type="nucleotide sequence ID" value="NZ_AODM01000030.1"/>
</dbReference>
<evidence type="ECO:0000313" key="3">
    <source>
        <dbReference type="Proteomes" id="UP000019241"/>
    </source>
</evidence>
<reference evidence="2 3" key="1">
    <citation type="submission" date="2012-12" db="EMBL/GenBank/DDBJ databases">
        <title>Novel taxa of Listeriaceae from agricultural environments in the United States.</title>
        <authorList>
            <person name="den Bakker H.C."/>
            <person name="Allred A."/>
            <person name="Warchocki S."/>
            <person name="Wright E.M."/>
            <person name="Burrell A."/>
            <person name="Nightingale K.K."/>
            <person name="Kephart D."/>
            <person name="Wiedmann M."/>
        </authorList>
    </citation>
    <scope>NUCLEOTIDE SEQUENCE [LARGE SCALE GENOMIC DNA]</scope>
    <source>
        <strain evidence="2 3">FSL S10-1203</strain>
    </source>
</reference>
<feature type="domain" description="HipA-like kinase" evidence="1">
    <location>
        <begin position="14"/>
        <end position="179"/>
    </location>
</feature>
<sequence length="218" mass="25003">MGEITTANALLEVTNVRNSVGNGTTKPHYGVIDEKLCVIKGINNPEKHLVLFNEYFGYSLAKILGLNTPDFGFALISHKTLFDDERKKKYFIPGCLCFFTTYIEKTVLLRGVKQLSGAEESDLLGILLFDLLICNIDRNPGNLLLRKPKNQNLTMYPIDYTHAFELQAIWDQGQLSRYVKEPREEIDLERIHTQRIHQDIKEAKTFRAENIEGCISYF</sequence>
<organism evidence="2 3">
    <name type="scientific">Listeria fleischmannii FSL S10-1203</name>
    <dbReference type="NCBI Taxonomy" id="1265822"/>
    <lineage>
        <taxon>Bacteria</taxon>
        <taxon>Bacillati</taxon>
        <taxon>Bacillota</taxon>
        <taxon>Bacilli</taxon>
        <taxon>Bacillales</taxon>
        <taxon>Listeriaceae</taxon>
        <taxon>Listeria</taxon>
    </lineage>
</organism>
<accession>W7DT35</accession>